<dbReference type="SUPFAM" id="SSF46689">
    <property type="entry name" value="Homeodomain-like"/>
    <property type="match status" value="1"/>
</dbReference>
<dbReference type="InterPro" id="IPR047923">
    <property type="entry name" value="ArpA-like"/>
</dbReference>
<dbReference type="SUPFAM" id="SSF48498">
    <property type="entry name" value="Tetracyclin repressor-like, C-terminal domain"/>
    <property type="match status" value="1"/>
</dbReference>
<keyword evidence="2 4" id="KW-0238">DNA-binding</keyword>
<feature type="domain" description="HTH tetR-type" evidence="5">
    <location>
        <begin position="8"/>
        <end position="68"/>
    </location>
</feature>
<dbReference type="PRINTS" id="PR00455">
    <property type="entry name" value="HTHTETR"/>
</dbReference>
<keyword evidence="7" id="KW-1185">Reference proteome</keyword>
<keyword evidence="3" id="KW-0804">Transcription</keyword>
<protein>
    <submittedName>
        <fullName evidence="6">ScbR family autoregulator-binding transcription factor</fullName>
    </submittedName>
</protein>
<dbReference type="Pfam" id="PF00440">
    <property type="entry name" value="TetR_N"/>
    <property type="match status" value="1"/>
</dbReference>
<evidence type="ECO:0000256" key="3">
    <source>
        <dbReference type="ARBA" id="ARBA00023163"/>
    </source>
</evidence>
<evidence type="ECO:0000256" key="4">
    <source>
        <dbReference type="PROSITE-ProRule" id="PRU00335"/>
    </source>
</evidence>
<feature type="DNA-binding region" description="H-T-H motif" evidence="4">
    <location>
        <begin position="31"/>
        <end position="50"/>
    </location>
</feature>
<dbReference type="InterPro" id="IPR001647">
    <property type="entry name" value="HTH_TetR"/>
</dbReference>
<evidence type="ECO:0000256" key="2">
    <source>
        <dbReference type="ARBA" id="ARBA00023125"/>
    </source>
</evidence>
<dbReference type="PANTHER" id="PTHR30055">
    <property type="entry name" value="HTH-TYPE TRANSCRIPTIONAL REGULATOR RUTR"/>
    <property type="match status" value="1"/>
</dbReference>
<dbReference type="PROSITE" id="PS50977">
    <property type="entry name" value="HTH_TETR_2"/>
    <property type="match status" value="1"/>
</dbReference>
<comment type="caution">
    <text evidence="6">The sequence shown here is derived from an EMBL/GenBank/DDBJ whole genome shotgun (WGS) entry which is preliminary data.</text>
</comment>
<dbReference type="NCBIfam" id="NF041196">
    <property type="entry name" value="ScbR_bind_reg"/>
    <property type="match status" value="1"/>
</dbReference>
<dbReference type="InterPro" id="IPR036271">
    <property type="entry name" value="Tet_transcr_reg_TetR-rel_C_sf"/>
</dbReference>
<evidence type="ECO:0000313" key="7">
    <source>
        <dbReference type="Proteomes" id="UP001499878"/>
    </source>
</evidence>
<evidence type="ECO:0000313" key="6">
    <source>
        <dbReference type="EMBL" id="GAA5208732.1"/>
    </source>
</evidence>
<gene>
    <name evidence="6" type="ORF">GCM10023323_29430</name>
</gene>
<sequence length="228" mass="24575">MTKQERAERTRHALIRSAAAVFEQYGYAQARLALIAAGAGVSTGALHFHFENKAAVAAAVEAEASHALRAASRGVYRRKTTALQALTDTSHALAHLLRRDTVTRAGFRLSGDATRSGEVDLRRQWQDCVQQLLTEAAGEGSLVSGVPRADMAATIVAATTGFEVLGRRNSEWLSRYSLTGFWQLLLPRLATPEALTRLDPAGVDSLAVPARSLPDHAPPRLANPALRF</sequence>
<accession>A0ABP9T200</accession>
<name>A0ABP9T200_9ACTN</name>
<dbReference type="RefSeq" id="WP_345630338.1">
    <property type="nucleotide sequence ID" value="NZ_BAABJR010000006.1"/>
</dbReference>
<dbReference type="Proteomes" id="UP001499878">
    <property type="component" value="Unassembled WGS sequence"/>
</dbReference>
<evidence type="ECO:0000259" key="5">
    <source>
        <dbReference type="PROSITE" id="PS50977"/>
    </source>
</evidence>
<keyword evidence="1" id="KW-0805">Transcription regulation</keyword>
<proteinExistence type="predicted"/>
<dbReference type="Gene3D" id="1.10.357.10">
    <property type="entry name" value="Tetracycline Repressor, domain 2"/>
    <property type="match status" value="1"/>
</dbReference>
<dbReference type="EMBL" id="BAABJR010000006">
    <property type="protein sequence ID" value="GAA5208732.1"/>
    <property type="molecule type" value="Genomic_DNA"/>
</dbReference>
<reference evidence="7" key="1">
    <citation type="journal article" date="2019" name="Int. J. Syst. Evol. Microbiol.">
        <title>The Global Catalogue of Microorganisms (GCM) 10K type strain sequencing project: providing services to taxonomists for standard genome sequencing and annotation.</title>
        <authorList>
            <consortium name="The Broad Institute Genomics Platform"/>
            <consortium name="The Broad Institute Genome Sequencing Center for Infectious Disease"/>
            <person name="Wu L."/>
            <person name="Ma J."/>
        </authorList>
    </citation>
    <scope>NUCLEOTIDE SEQUENCE [LARGE SCALE GENOMIC DNA]</scope>
    <source>
        <strain evidence="7">JCM 18306</strain>
    </source>
</reference>
<dbReference type="PANTHER" id="PTHR30055:SF234">
    <property type="entry name" value="HTH-TYPE TRANSCRIPTIONAL REGULATOR BETI"/>
    <property type="match status" value="1"/>
</dbReference>
<dbReference type="InterPro" id="IPR009057">
    <property type="entry name" value="Homeodomain-like_sf"/>
</dbReference>
<evidence type="ECO:0000256" key="1">
    <source>
        <dbReference type="ARBA" id="ARBA00023015"/>
    </source>
</evidence>
<dbReference type="InterPro" id="IPR050109">
    <property type="entry name" value="HTH-type_TetR-like_transc_reg"/>
</dbReference>
<organism evidence="6 7">
    <name type="scientific">Streptomyces thinghirensis</name>
    <dbReference type="NCBI Taxonomy" id="551547"/>
    <lineage>
        <taxon>Bacteria</taxon>
        <taxon>Bacillati</taxon>
        <taxon>Actinomycetota</taxon>
        <taxon>Actinomycetes</taxon>
        <taxon>Kitasatosporales</taxon>
        <taxon>Streptomycetaceae</taxon>
        <taxon>Streptomyces</taxon>
    </lineage>
</organism>